<feature type="domain" description="Carrier" evidence="9">
    <location>
        <begin position="1780"/>
        <end position="1854"/>
    </location>
</feature>
<evidence type="ECO:0000313" key="13">
    <source>
        <dbReference type="Proteomes" id="UP001296104"/>
    </source>
</evidence>
<dbReference type="Proteomes" id="UP001296104">
    <property type="component" value="Unassembled WGS sequence"/>
</dbReference>
<keyword evidence="2" id="KW-0596">Phosphopantetheine</keyword>
<dbReference type="InterPro" id="IPR001227">
    <property type="entry name" value="Ac_transferase_dom_sf"/>
</dbReference>
<evidence type="ECO:0000256" key="7">
    <source>
        <dbReference type="PROSITE-ProRule" id="PRU01363"/>
    </source>
</evidence>
<dbReference type="InterPro" id="IPR016039">
    <property type="entry name" value="Thiolase-like"/>
</dbReference>
<dbReference type="InterPro" id="IPR029058">
    <property type="entry name" value="AB_hydrolase_fold"/>
</dbReference>
<dbReference type="InterPro" id="IPR016036">
    <property type="entry name" value="Malonyl_transacylase_ACP-bd"/>
</dbReference>
<dbReference type="InterPro" id="IPR014030">
    <property type="entry name" value="Ketoacyl_synth_N"/>
</dbReference>
<reference evidence="12" key="1">
    <citation type="submission" date="2023-11" db="EMBL/GenBank/DDBJ databases">
        <authorList>
            <person name="Alioto T."/>
            <person name="Alioto T."/>
            <person name="Gomez Garrido J."/>
        </authorList>
    </citation>
    <scope>NUCLEOTIDE SEQUENCE</scope>
</reference>
<evidence type="ECO:0000256" key="2">
    <source>
        <dbReference type="ARBA" id="ARBA00022450"/>
    </source>
</evidence>
<dbReference type="InterPro" id="IPR020841">
    <property type="entry name" value="PKS_Beta-ketoAc_synthase_dom"/>
</dbReference>
<dbReference type="Pfam" id="PF02801">
    <property type="entry name" value="Ketoacyl-synt_C"/>
    <property type="match status" value="1"/>
</dbReference>
<dbReference type="Gene3D" id="3.40.50.1820">
    <property type="entry name" value="alpha/beta hydrolase"/>
    <property type="match status" value="1"/>
</dbReference>
<dbReference type="SMART" id="SM00825">
    <property type="entry name" value="PKS_KS"/>
    <property type="match status" value="1"/>
</dbReference>
<dbReference type="Pfam" id="PF00109">
    <property type="entry name" value="ketoacyl-synt"/>
    <property type="match status" value="1"/>
</dbReference>
<dbReference type="PROSITE" id="PS52019">
    <property type="entry name" value="PKS_MFAS_DH"/>
    <property type="match status" value="1"/>
</dbReference>
<dbReference type="SUPFAM" id="SSF47336">
    <property type="entry name" value="ACP-like"/>
    <property type="match status" value="2"/>
</dbReference>
<dbReference type="InterPro" id="IPR049900">
    <property type="entry name" value="PKS_mFAS_DH"/>
</dbReference>
<feature type="region of interest" description="Disordered" evidence="8">
    <location>
        <begin position="1740"/>
        <end position="1777"/>
    </location>
</feature>
<dbReference type="GO" id="GO:0044550">
    <property type="term" value="P:secondary metabolite biosynthetic process"/>
    <property type="evidence" value="ECO:0007669"/>
    <property type="project" value="TreeGrafter"/>
</dbReference>
<dbReference type="PROSITE" id="PS52004">
    <property type="entry name" value="KS3_2"/>
    <property type="match status" value="1"/>
</dbReference>
<dbReference type="SUPFAM" id="SSF52151">
    <property type="entry name" value="FabD/lysophospholipase-like"/>
    <property type="match status" value="1"/>
</dbReference>
<dbReference type="FunFam" id="3.40.50.1820:FF:000116">
    <property type="entry name" value="Sterigmatocystin biosynthesis polyketide synthase"/>
    <property type="match status" value="1"/>
</dbReference>
<dbReference type="Pfam" id="PF00698">
    <property type="entry name" value="Acyl_transf_1"/>
    <property type="match status" value="1"/>
</dbReference>
<dbReference type="InterPro" id="IPR018201">
    <property type="entry name" value="Ketoacyl_synth_AS"/>
</dbReference>
<organism evidence="12 13">
    <name type="scientific">Lecanosticta acicola</name>
    <dbReference type="NCBI Taxonomy" id="111012"/>
    <lineage>
        <taxon>Eukaryota</taxon>
        <taxon>Fungi</taxon>
        <taxon>Dikarya</taxon>
        <taxon>Ascomycota</taxon>
        <taxon>Pezizomycotina</taxon>
        <taxon>Dothideomycetes</taxon>
        <taxon>Dothideomycetidae</taxon>
        <taxon>Mycosphaerellales</taxon>
        <taxon>Mycosphaerellaceae</taxon>
        <taxon>Lecanosticta</taxon>
    </lineage>
</organism>
<keyword evidence="5" id="KW-0677">Repeat</keyword>
<feature type="active site" description="Proton acceptor; for dehydratase activity" evidence="7">
    <location>
        <position position="1317"/>
    </location>
</feature>
<keyword evidence="13" id="KW-1185">Reference proteome</keyword>
<dbReference type="GO" id="GO:0004312">
    <property type="term" value="F:fatty acid synthase activity"/>
    <property type="evidence" value="ECO:0007669"/>
    <property type="project" value="TreeGrafter"/>
</dbReference>
<dbReference type="Pfam" id="PF22621">
    <property type="entry name" value="CurL-like_PKS_C"/>
    <property type="match status" value="1"/>
</dbReference>
<dbReference type="PROSITE" id="PS50075">
    <property type="entry name" value="CARRIER"/>
    <property type="match status" value="2"/>
</dbReference>
<dbReference type="InterPro" id="IPR006162">
    <property type="entry name" value="Ppantetheine_attach_site"/>
</dbReference>
<proteinExistence type="predicted"/>
<dbReference type="FunFam" id="3.10.129.110:FF:000001">
    <property type="entry name" value="Sterigmatocystin biosynthesis polyketide synthase"/>
    <property type="match status" value="1"/>
</dbReference>
<evidence type="ECO:0000259" key="10">
    <source>
        <dbReference type="PROSITE" id="PS52004"/>
    </source>
</evidence>
<dbReference type="GO" id="GO:0031177">
    <property type="term" value="F:phosphopantetheine binding"/>
    <property type="evidence" value="ECO:0007669"/>
    <property type="project" value="InterPro"/>
</dbReference>
<gene>
    <name evidence="12" type="ORF">LECACI_7A003956</name>
</gene>
<dbReference type="Pfam" id="PF14765">
    <property type="entry name" value="PS-DH"/>
    <property type="match status" value="1"/>
</dbReference>
<dbReference type="FunFam" id="3.40.47.10:FF:000031">
    <property type="entry name" value="Sterigmatocystin biosynthesis polyketide synthase"/>
    <property type="match status" value="1"/>
</dbReference>
<dbReference type="GO" id="GO:0006633">
    <property type="term" value="P:fatty acid biosynthetic process"/>
    <property type="evidence" value="ECO:0007669"/>
    <property type="project" value="InterPro"/>
</dbReference>
<protein>
    <submittedName>
        <fullName evidence="12">Polyketide synthase</fullName>
    </submittedName>
</protein>
<name>A0AAI8YXT7_9PEZI</name>
<feature type="compositionally biased region" description="Polar residues" evidence="8">
    <location>
        <begin position="1749"/>
        <end position="1759"/>
    </location>
</feature>
<accession>A0AAI8YXT7</accession>
<dbReference type="InterPro" id="IPR014043">
    <property type="entry name" value="Acyl_transferase_dom"/>
</dbReference>
<dbReference type="InterPro" id="IPR016035">
    <property type="entry name" value="Acyl_Trfase/lysoPLipase"/>
</dbReference>
<dbReference type="PANTHER" id="PTHR43775">
    <property type="entry name" value="FATTY ACID SYNTHASE"/>
    <property type="match status" value="1"/>
</dbReference>
<dbReference type="Pfam" id="PF00550">
    <property type="entry name" value="PP-binding"/>
    <property type="match status" value="2"/>
</dbReference>
<evidence type="ECO:0000256" key="6">
    <source>
        <dbReference type="ARBA" id="ARBA00023268"/>
    </source>
</evidence>
<dbReference type="FunFam" id="1.10.1200.10:FF:000011">
    <property type="entry name" value="Sterigmatocystin biosynthesis polyketide synthase"/>
    <property type="match status" value="1"/>
</dbReference>
<feature type="region of interest" description="N-terminal hotdog fold" evidence="7">
    <location>
        <begin position="1277"/>
        <end position="1416"/>
    </location>
</feature>
<dbReference type="Pfam" id="PF00975">
    <property type="entry name" value="Thioesterase"/>
    <property type="match status" value="1"/>
</dbReference>
<keyword evidence="6" id="KW-0511">Multifunctional enzyme</keyword>
<dbReference type="Pfam" id="PF16073">
    <property type="entry name" value="SAT"/>
    <property type="match status" value="1"/>
</dbReference>
<dbReference type="InterPro" id="IPR014031">
    <property type="entry name" value="Ketoacyl_synth_C"/>
</dbReference>
<dbReference type="Gene3D" id="3.40.366.10">
    <property type="entry name" value="Malonyl-Coenzyme A Acyl Carrier Protein, domain 2"/>
    <property type="match status" value="2"/>
</dbReference>
<dbReference type="InterPro" id="IPR001031">
    <property type="entry name" value="Thioesterase"/>
</dbReference>
<dbReference type="InterPro" id="IPR050091">
    <property type="entry name" value="PKS_NRPS_Biosynth_Enz"/>
</dbReference>
<evidence type="ECO:0000256" key="8">
    <source>
        <dbReference type="SAM" id="MobiDB-lite"/>
    </source>
</evidence>
<dbReference type="Gene3D" id="3.40.47.10">
    <property type="match status" value="1"/>
</dbReference>
<evidence type="ECO:0000256" key="1">
    <source>
        <dbReference type="ARBA" id="ARBA00001957"/>
    </source>
</evidence>
<dbReference type="SUPFAM" id="SSF53901">
    <property type="entry name" value="Thiolase-like"/>
    <property type="match status" value="1"/>
</dbReference>
<feature type="domain" description="Ketosynthase family 3 (KS3)" evidence="10">
    <location>
        <begin position="369"/>
        <end position="801"/>
    </location>
</feature>
<dbReference type="Gene3D" id="3.10.129.110">
    <property type="entry name" value="Polyketide synthase dehydratase"/>
    <property type="match status" value="1"/>
</dbReference>
<dbReference type="PANTHER" id="PTHR43775:SF45">
    <property type="entry name" value="CONIDIAL PIGMENT POLYKETIDE SYNTHASE ALB1"/>
    <property type="match status" value="1"/>
</dbReference>
<feature type="domain" description="PKS/mFAS DH" evidence="11">
    <location>
        <begin position="1277"/>
        <end position="1589"/>
    </location>
</feature>
<evidence type="ECO:0000259" key="9">
    <source>
        <dbReference type="PROSITE" id="PS50075"/>
    </source>
</evidence>
<feature type="active site" description="Proton donor; for dehydratase activity" evidence="7">
    <location>
        <position position="1502"/>
    </location>
</feature>
<dbReference type="InterPro" id="IPR030918">
    <property type="entry name" value="PT_fungal_PKS"/>
</dbReference>
<dbReference type="SMART" id="SM00827">
    <property type="entry name" value="PKS_AT"/>
    <property type="match status" value="1"/>
</dbReference>
<evidence type="ECO:0000256" key="4">
    <source>
        <dbReference type="ARBA" id="ARBA00022679"/>
    </source>
</evidence>
<keyword evidence="3" id="KW-0597">Phosphoprotein</keyword>
<comment type="caution">
    <text evidence="12">The sequence shown here is derived from an EMBL/GenBank/DDBJ whole genome shotgun (WGS) entry which is preliminary data.</text>
</comment>
<evidence type="ECO:0000313" key="12">
    <source>
        <dbReference type="EMBL" id="CAK3990765.1"/>
    </source>
</evidence>
<comment type="cofactor">
    <cofactor evidence="1">
        <name>pantetheine 4'-phosphate</name>
        <dbReference type="ChEBI" id="CHEBI:47942"/>
    </cofactor>
</comment>
<dbReference type="InterPro" id="IPR049551">
    <property type="entry name" value="PKS_DH_C"/>
</dbReference>
<dbReference type="CDD" id="cd00833">
    <property type="entry name" value="PKS"/>
    <property type="match status" value="1"/>
</dbReference>
<dbReference type="Gene3D" id="3.30.70.3290">
    <property type="match status" value="1"/>
</dbReference>
<evidence type="ECO:0000259" key="11">
    <source>
        <dbReference type="PROSITE" id="PS52019"/>
    </source>
</evidence>
<dbReference type="InterPro" id="IPR032088">
    <property type="entry name" value="SAT"/>
</dbReference>
<dbReference type="InterPro" id="IPR009081">
    <property type="entry name" value="PP-bd_ACP"/>
</dbReference>
<dbReference type="SUPFAM" id="SSF55048">
    <property type="entry name" value="Probable ACP-binding domain of malonyl-CoA ACP transacylase"/>
    <property type="match status" value="1"/>
</dbReference>
<dbReference type="NCBIfam" id="TIGR04532">
    <property type="entry name" value="PT_fungal_PKS"/>
    <property type="match status" value="1"/>
</dbReference>
<dbReference type="SUPFAM" id="SSF53474">
    <property type="entry name" value="alpha/beta-Hydrolases"/>
    <property type="match status" value="1"/>
</dbReference>
<evidence type="ECO:0000256" key="5">
    <source>
        <dbReference type="ARBA" id="ARBA00022737"/>
    </source>
</evidence>
<evidence type="ECO:0000256" key="3">
    <source>
        <dbReference type="ARBA" id="ARBA00022553"/>
    </source>
</evidence>
<feature type="region of interest" description="C-terminal hotdog fold" evidence="7">
    <location>
        <begin position="1443"/>
        <end position="1589"/>
    </location>
</feature>
<dbReference type="InterPro" id="IPR020806">
    <property type="entry name" value="PKS_PP-bd"/>
</dbReference>
<feature type="domain" description="Carrier" evidence="9">
    <location>
        <begin position="1634"/>
        <end position="1711"/>
    </location>
</feature>
<keyword evidence="4" id="KW-0808">Transferase</keyword>
<dbReference type="InterPro" id="IPR036736">
    <property type="entry name" value="ACP-like_sf"/>
</dbReference>
<dbReference type="Gene3D" id="1.10.1200.10">
    <property type="entry name" value="ACP-like"/>
    <property type="match status" value="2"/>
</dbReference>
<dbReference type="SMART" id="SM00823">
    <property type="entry name" value="PKS_PP"/>
    <property type="match status" value="2"/>
</dbReference>
<sequence length="2132" mass="230880">MEQIQKMQLLVFGDQTAGFNASLRRLINIKHKSLLTSFLQRSHFALKHAIGRLPEEQRSDFPNTASLPDLLADYALSVPHPALESAFHSMNQLGSFIAAYEDGDRPYPSSSDVRTAGVCTGVLAAVAVSFAQSVESLVPLAVETVLVSFRTGMRAHEIRSRVLKGETEPCSWLVMASQATVEKAIAQFCQDQHIPTTISPYISAISPSCITLSGRPSIVRQCLETTELSKCKPMKLPIYAPYHTGQLYCDADVANILSAAEQEILERRSSSLPLLFPQEISDLGSALRFALRQILIEPVQLNNLSRSLADAAKRVDCSKVTIVPVAATALQGVATAVAKCGVSSVDVATDIAELSRKIEQATATGNPGHSKLAIVGFGGRFPEADSLDEFWQLLQDGRDVHKPIPADRFDAEAHWDPTGKRRNTSKVKHGCFIRQPGLFDEKFFNMSPREAANSDPAQRLAITTAYEAMEMAGMVPDATNSTRRDRVGIFYGMTSDDWREVNSGQNVDTYFIPGGNRAFTPGRLNYHFKFCGPSFSIDTACSSSLAAINAACNTLWKGDCDTAIAGGVNIITNPDNFAGLDRGHFLSTTGNCNTFDDAANGYCRADAIGTIILKRLEDAEADRDPIHGIILSASTNHSAEAESMTRPHTGAQVSMLNHMLNSAGLESRDVSYVEMHGTGTQAGDATEMRTMLQVFAQDQKQRGDRPIHVGSVKSNVGHSESASGVTALIKVLLMMKASAIPPHCGIKTKINHNFPTDLAQRNLHIAFKTTPWERHADGRPRVAFVNNFSAAGGNSSVLLQDGPVRGAIPTEDARLSQVITISGKSKNALQQNLQAMLQWAQSNPNASLPALSYTTTARRIHYNHRVGIAATDLVAVQQGLQKAIEQERKPTKKRKVAFAFTGQGMLKSGMGKIFYDNFSSFRYDVLQYDKVAQDLGFESFTGFLTGEITTDTMELSPVVTQLGHAAFQMALTKLWKAWGVEPVAVIGHSLGEYAALHASGVLSPNEVIFLVGSRATLLKEKCTPKTHAMLSVRESVSTLKSKFGSNLPEVACINGPSDTVLSGPNEVVASVLEALMASRTKHTGLNVPYAFHSSQVEPVLSNFHLKCQGVQFADPTVPYISPLLKQVINEGSRLGHGYLADACRGTVDFNGAITTALEAGVVDKATIWVEVGPHPVCSTMLKNILGSETVAVPSTSIKQEPWSVLATSLASLYTAGVDIKWSAYCFDFKESAHVIELPKYAWDAKNHWIQYKNNFTLDKGETPPVQPLPQLQMQPVQILTNFKTTASAQKVIQESENFIEVESDISTPALTGVVQNHKVNGIMLCPSSLYADIGLTLANYLAEEAKQLAPTIGLNVAEVKVMRPLVATGAKQLYRATAKLDVLSRQVRVRISSVSEVGKNMGDHCECMIKLEDKEAWSRDWKRSAYLVKARINTLHTSESDNVEIVKRNVAYKLFSALVDYGKPYQGMEQVAFDSLEHESSARVRFQAEPAEDFFFSPYCIDSLGHLAGFTMNADMTNDSSKQVFINHGWDAMQVSKKLSAAATYHTYVRMAHLGNKLYSGDVYIMEDDEIVAVYTGVKFQGVPRQVLDGLDPSKARAPAKATAPKAAAVAPKVPTIMERRQSIKPAEIPIAQLSQPSKSIAALAIIAKEVGVDVTEMKPELAFEDVGLDSLLSLTVAECLREELGLEVDSSLFITCATVKDLVAHLDKLTGSAPVPPSSSVKSSCSSVSMSRSVSSWSASSWSDVGSGTPSTAQTSVAPTAAPSECGDKPEQATTTANDSAIEGIRQVIAEEIGVELGDITGPTDFNELGLDSLLALNLTSRLREYLDTDIPSTLFTDCSTFNEVLATLGIQTAVAKPSAPEVPREPARVLPPASSVLLQGSAATCTQKLFLFPDGSGSASSYIGLPQISKDVAVYGLNCPFQKSPAELEKIRLDELTAPYIAEIRRRQPQGPYSLGGWSAGGICAYDAAQKLIAAGEKVERLLLLDSPFPIGLGKLPPRLYQFLNGLNLFGEGTRPPPSWLLPHFLAFIESLDTYRAVPFAPGTAPKTFAIWAADGVCKDKPMPELLATDPKEMKWILSNRSDFGPNGWDGLLPGAKFATKKMENANHFTMMKNDKAAELSAFIGEAMSS</sequence>
<dbReference type="GO" id="GO:0004315">
    <property type="term" value="F:3-oxoacyl-[acyl-carrier-protein] synthase activity"/>
    <property type="evidence" value="ECO:0007669"/>
    <property type="project" value="InterPro"/>
</dbReference>
<dbReference type="InterPro" id="IPR042104">
    <property type="entry name" value="PKS_dehydratase_sf"/>
</dbReference>
<dbReference type="PROSITE" id="PS00606">
    <property type="entry name" value="KS3_1"/>
    <property type="match status" value="1"/>
</dbReference>
<dbReference type="EMBL" id="CAVMBE010000020">
    <property type="protein sequence ID" value="CAK3990765.1"/>
    <property type="molecule type" value="Genomic_DNA"/>
</dbReference>
<dbReference type="PROSITE" id="PS00012">
    <property type="entry name" value="PHOSPHOPANTETHEINE"/>
    <property type="match status" value="2"/>
</dbReference>